<evidence type="ECO:0000313" key="4">
    <source>
        <dbReference type="WBParaSite" id="nOo.2.0.1.t08416-RA"/>
    </source>
</evidence>
<reference evidence="4" key="1">
    <citation type="submission" date="2016-06" db="UniProtKB">
        <authorList>
            <consortium name="WormBaseParasite"/>
        </authorList>
    </citation>
    <scope>IDENTIFICATION</scope>
</reference>
<proteinExistence type="predicted"/>
<evidence type="ECO:0000313" key="3">
    <source>
        <dbReference type="Proteomes" id="UP000271087"/>
    </source>
</evidence>
<name>A0A182EJY1_ONCOC</name>
<accession>A0A182EJY1</accession>
<dbReference type="WBParaSite" id="nOo.2.0.1.t08416-RA">
    <property type="protein sequence ID" value="nOo.2.0.1.t08416-RA"/>
    <property type="gene ID" value="nOo.2.0.1.g08416"/>
</dbReference>
<gene>
    <name evidence="2" type="ORF">NOO_LOCUS8416</name>
</gene>
<feature type="coiled-coil region" evidence="1">
    <location>
        <begin position="89"/>
        <end position="116"/>
    </location>
</feature>
<evidence type="ECO:0000256" key="1">
    <source>
        <dbReference type="SAM" id="Coils"/>
    </source>
</evidence>
<dbReference type="EMBL" id="UYRW01003509">
    <property type="protein sequence ID" value="VDK89247.1"/>
    <property type="molecule type" value="Genomic_DNA"/>
</dbReference>
<keyword evidence="1" id="KW-0175">Coiled coil</keyword>
<reference evidence="2 3" key="2">
    <citation type="submission" date="2018-08" db="EMBL/GenBank/DDBJ databases">
        <authorList>
            <person name="Laetsch R D."/>
            <person name="Stevens L."/>
            <person name="Kumar S."/>
            <person name="Blaxter L. M."/>
        </authorList>
    </citation>
    <scope>NUCLEOTIDE SEQUENCE [LARGE SCALE GENOMIC DNA]</scope>
</reference>
<evidence type="ECO:0000313" key="2">
    <source>
        <dbReference type="EMBL" id="VDK89247.1"/>
    </source>
</evidence>
<dbReference type="AlphaFoldDB" id="A0A182EJY1"/>
<keyword evidence="3" id="KW-1185">Reference proteome</keyword>
<protein>
    <submittedName>
        <fullName evidence="4">DUF4140 domain-containing protein</fullName>
    </submittedName>
</protein>
<sequence>MSINNPTLAANLLLQRHDIVAKRVDGKLLVAPCKSKEIKSKVIEFKGEIINQFELERINAELRILAQKQDTTKSVYNQLRNEILWEQISQEGEELAEQLEAKLGKATEMIQEELSQLVIHWKLIIVGA</sequence>
<dbReference type="Proteomes" id="UP000271087">
    <property type="component" value="Unassembled WGS sequence"/>
</dbReference>
<organism evidence="4">
    <name type="scientific">Onchocerca ochengi</name>
    <name type="common">Filarial nematode worm</name>
    <dbReference type="NCBI Taxonomy" id="42157"/>
    <lineage>
        <taxon>Eukaryota</taxon>
        <taxon>Metazoa</taxon>
        <taxon>Ecdysozoa</taxon>
        <taxon>Nematoda</taxon>
        <taxon>Chromadorea</taxon>
        <taxon>Rhabditida</taxon>
        <taxon>Spirurina</taxon>
        <taxon>Spiruromorpha</taxon>
        <taxon>Filarioidea</taxon>
        <taxon>Onchocercidae</taxon>
        <taxon>Onchocerca</taxon>
    </lineage>
</organism>
<dbReference type="OrthoDB" id="5847693at2759"/>